<feature type="transmembrane region" description="Helical" evidence="14">
    <location>
        <begin position="187"/>
        <end position="204"/>
    </location>
</feature>
<dbReference type="GO" id="GO:0016020">
    <property type="term" value="C:membrane"/>
    <property type="evidence" value="ECO:0007669"/>
    <property type="project" value="InterPro"/>
</dbReference>
<gene>
    <name evidence="17" type="ORF">ENT73_00385</name>
</gene>
<evidence type="ECO:0000256" key="5">
    <source>
        <dbReference type="ARBA" id="ARBA00010810"/>
    </source>
</evidence>
<feature type="domain" description="Oligosaccharyl transferase STT3 N-terminal" evidence="15">
    <location>
        <begin position="51"/>
        <end position="399"/>
    </location>
</feature>
<dbReference type="PANTHER" id="PTHR13872:SF1">
    <property type="entry name" value="DOLICHYL-DIPHOSPHOOLIGOSACCHARIDE--PROTEIN GLYCOSYLTRANSFERASE SUBUNIT STT3B"/>
    <property type="match status" value="1"/>
</dbReference>
<comment type="cofactor">
    <cofactor evidence="1">
        <name>Mn(2+)</name>
        <dbReference type="ChEBI" id="CHEBI:29035"/>
    </cofactor>
</comment>
<evidence type="ECO:0000256" key="1">
    <source>
        <dbReference type="ARBA" id="ARBA00001936"/>
    </source>
</evidence>
<protein>
    <recommendedName>
        <fullName evidence="18">Oligosaccharyl transferase STT3 subunit</fullName>
    </recommendedName>
</protein>
<dbReference type="GO" id="GO:0012505">
    <property type="term" value="C:endomembrane system"/>
    <property type="evidence" value="ECO:0007669"/>
    <property type="project" value="UniProtKB-SubCell"/>
</dbReference>
<dbReference type="GO" id="GO:0046872">
    <property type="term" value="F:metal ion binding"/>
    <property type="evidence" value="ECO:0007669"/>
    <property type="project" value="UniProtKB-KW"/>
</dbReference>
<feature type="transmembrane region" description="Helical" evidence="14">
    <location>
        <begin position="116"/>
        <end position="137"/>
    </location>
</feature>
<evidence type="ECO:0000256" key="14">
    <source>
        <dbReference type="SAM" id="Phobius"/>
    </source>
</evidence>
<comment type="pathway">
    <text evidence="4">Protein modification; protein glycosylation.</text>
</comment>
<feature type="transmembrane region" description="Helical" evidence="14">
    <location>
        <begin position="157"/>
        <end position="175"/>
    </location>
</feature>
<reference evidence="17" key="1">
    <citation type="journal article" date="2020" name="mSystems">
        <title>Genome- and Community-Level Interaction Insights into Carbon Utilization and Element Cycling Functions of Hydrothermarchaeota in Hydrothermal Sediment.</title>
        <authorList>
            <person name="Zhou Z."/>
            <person name="Liu Y."/>
            <person name="Xu W."/>
            <person name="Pan J."/>
            <person name="Luo Z.H."/>
            <person name="Li M."/>
        </authorList>
    </citation>
    <scope>NUCLEOTIDE SEQUENCE [LARGE SCALE GENOMIC DNA]</scope>
    <source>
        <strain evidence="17">SpSt-605</strain>
    </source>
</reference>
<evidence type="ECO:0000256" key="7">
    <source>
        <dbReference type="ARBA" id="ARBA00022679"/>
    </source>
</evidence>
<feature type="transmembrane region" description="Helical" evidence="14">
    <location>
        <begin position="270"/>
        <end position="291"/>
    </location>
</feature>
<comment type="subcellular location">
    <subcellularLocation>
        <location evidence="3">Endomembrane system</location>
        <topology evidence="3">Multi-pass membrane protein</topology>
    </subcellularLocation>
</comment>
<evidence type="ECO:0000256" key="6">
    <source>
        <dbReference type="ARBA" id="ARBA00022676"/>
    </source>
</evidence>
<evidence type="ECO:0000259" key="16">
    <source>
        <dbReference type="Pfam" id="PF21436"/>
    </source>
</evidence>
<evidence type="ECO:0000259" key="15">
    <source>
        <dbReference type="Pfam" id="PF02516"/>
    </source>
</evidence>
<dbReference type="Gene3D" id="3.40.1380.40">
    <property type="match status" value="1"/>
</dbReference>
<accession>A0A832GNW7</accession>
<keyword evidence="12 14" id="KW-0472">Membrane</keyword>
<keyword evidence="11 14" id="KW-1133">Transmembrane helix</keyword>
<dbReference type="InterPro" id="IPR003674">
    <property type="entry name" value="Oligo_trans_STT3"/>
</dbReference>
<keyword evidence="8 14" id="KW-0812">Transmembrane</keyword>
<dbReference type="Pfam" id="PF21436">
    <property type="entry name" value="STT3-PglB_core"/>
    <property type="match status" value="1"/>
</dbReference>
<evidence type="ECO:0000313" key="17">
    <source>
        <dbReference type="EMBL" id="HGV54530.1"/>
    </source>
</evidence>
<evidence type="ECO:0000256" key="4">
    <source>
        <dbReference type="ARBA" id="ARBA00004922"/>
    </source>
</evidence>
<organism evidence="17">
    <name type="scientific">Caldimicrobium thiodismutans</name>
    <dbReference type="NCBI Taxonomy" id="1653476"/>
    <lineage>
        <taxon>Bacteria</taxon>
        <taxon>Pseudomonadati</taxon>
        <taxon>Thermodesulfobacteriota</taxon>
        <taxon>Thermodesulfobacteria</taxon>
        <taxon>Thermodesulfobacteriales</taxon>
        <taxon>Thermodesulfobacteriaceae</taxon>
        <taxon>Caldimicrobium</taxon>
    </lineage>
</organism>
<feature type="transmembrane region" description="Helical" evidence="14">
    <location>
        <begin position="338"/>
        <end position="357"/>
    </location>
</feature>
<feature type="transmembrane region" description="Helical" evidence="14">
    <location>
        <begin position="362"/>
        <end position="380"/>
    </location>
</feature>
<evidence type="ECO:0000256" key="11">
    <source>
        <dbReference type="ARBA" id="ARBA00022989"/>
    </source>
</evidence>
<evidence type="ECO:0000256" key="9">
    <source>
        <dbReference type="ARBA" id="ARBA00022723"/>
    </source>
</evidence>
<keyword evidence="7" id="KW-0808">Transferase</keyword>
<proteinExistence type="inferred from homology"/>
<comment type="cofactor">
    <cofactor evidence="2">
        <name>Mg(2+)</name>
        <dbReference type="ChEBI" id="CHEBI:18420"/>
    </cofactor>
</comment>
<keyword evidence="13" id="KW-0464">Manganese</keyword>
<evidence type="ECO:0000256" key="12">
    <source>
        <dbReference type="ARBA" id="ARBA00023136"/>
    </source>
</evidence>
<keyword evidence="10" id="KW-0460">Magnesium</keyword>
<feature type="domain" description="STT3/PglB/AglB core" evidence="16">
    <location>
        <begin position="467"/>
        <end position="584"/>
    </location>
</feature>
<evidence type="ECO:0000256" key="2">
    <source>
        <dbReference type="ARBA" id="ARBA00001946"/>
    </source>
</evidence>
<name>A0A832GNW7_9BACT</name>
<sequence>MWLRGKVLRDSNFPLYSIYYYLLFLIVLFFGIYIRFDDVKFWKENQNLAFYKGEPLYAEYDSFYFARLALDLKEGLFKSGEIDKFRFFPDNSSEAKLNEKETFAPKYSVSGHLISYLFYWLSLLTGMSVSWLTYYLIPFMAISVAIPLYFYFNHVKLPLAGILGGLITVSAPMYLGRTGLMRLDHDVFNLTFPFLIAYFFYRFFQSHNLRGKYIWIGLASLSLLLYQLWYAHGNLNFVLVLTFFIAYLWDPIKKFIISKKFSLSFTREDYIFMAILLLPQLWYLYTGPYYLYLQVKTLVFNIKSPTAADILFKDFPNILQSISELQKLEFWEVFGAVIYNRILGLISLLVAFLLFLFNFRSLIFLFPFFVIGLLTFFSGARFAMYLAPFLGLGLGYLVHFSFEKLLPYLDQFKEPKKQKLSTAIVGFLVFATALISQREALSMVSTPKITAPLVRDMEWLKEKTPKEAIIWTWWDYGYAFHLYARRATIHDGGTQASPKTYLVARSFATSDPKEAWLITSFVSNQGLTGLAKILKNENITAKEVMEKIRTGHYYQEIKSPIYWVFTEDLIAKFGWIHFFGSYNFDKKEGIFGKIMVPACKVLNPQLLQCPELNNALIDLNLGLIRVENQSVPIKNFYIQEPNQLIEKNFYPQGYTVAIVRAGNQTGLILAEPPSDESLFFKMFILRKYDSQYFELVYDNFPQMVVYRVKAK</sequence>
<evidence type="ECO:0008006" key="18">
    <source>
        <dbReference type="Google" id="ProtNLM"/>
    </source>
</evidence>
<evidence type="ECO:0000256" key="10">
    <source>
        <dbReference type="ARBA" id="ARBA00022842"/>
    </source>
</evidence>
<keyword evidence="6" id="KW-0328">Glycosyltransferase</keyword>
<keyword evidence="9" id="KW-0479">Metal-binding</keyword>
<evidence type="ECO:0000256" key="13">
    <source>
        <dbReference type="ARBA" id="ARBA00023211"/>
    </source>
</evidence>
<feature type="transmembrane region" description="Helical" evidence="14">
    <location>
        <begin position="18"/>
        <end position="36"/>
    </location>
</feature>
<dbReference type="Pfam" id="PF02516">
    <property type="entry name" value="STT3"/>
    <property type="match status" value="1"/>
</dbReference>
<dbReference type="EMBL" id="DSZU01000009">
    <property type="protein sequence ID" value="HGV54530.1"/>
    <property type="molecule type" value="Genomic_DNA"/>
</dbReference>
<dbReference type="UniPathway" id="UPA00378"/>
<evidence type="ECO:0000256" key="3">
    <source>
        <dbReference type="ARBA" id="ARBA00004127"/>
    </source>
</evidence>
<dbReference type="AlphaFoldDB" id="A0A832GNW7"/>
<dbReference type="InterPro" id="IPR048307">
    <property type="entry name" value="STT3_N"/>
</dbReference>
<dbReference type="InterPro" id="IPR048999">
    <property type="entry name" value="STT3-PglB_core"/>
</dbReference>
<evidence type="ECO:0000256" key="8">
    <source>
        <dbReference type="ARBA" id="ARBA00022692"/>
    </source>
</evidence>
<comment type="caution">
    <text evidence="17">The sequence shown here is derived from an EMBL/GenBank/DDBJ whole genome shotgun (WGS) entry which is preliminary data.</text>
</comment>
<dbReference type="GO" id="GO:0004576">
    <property type="term" value="F:oligosaccharyl transferase activity"/>
    <property type="evidence" value="ECO:0007669"/>
    <property type="project" value="InterPro"/>
</dbReference>
<dbReference type="PANTHER" id="PTHR13872">
    <property type="entry name" value="DOLICHYL-DIPHOSPHOOLIGOSACCHARIDE--PROTEIN GLYCOSYLTRANSFERASE SUBUNIT"/>
    <property type="match status" value="1"/>
</dbReference>
<feature type="transmembrane region" description="Helical" evidence="14">
    <location>
        <begin position="224"/>
        <end position="249"/>
    </location>
</feature>
<comment type="similarity">
    <text evidence="5">Belongs to the STT3 family.</text>
</comment>